<reference evidence="1" key="1">
    <citation type="submission" date="2014-09" db="EMBL/GenBank/DDBJ databases">
        <authorList>
            <person name="Magalhaes I.L.F."/>
            <person name="Oliveira U."/>
            <person name="Santos F.R."/>
            <person name="Vidigal T.H.D.A."/>
            <person name="Brescovit A.D."/>
            <person name="Santos A.J."/>
        </authorList>
    </citation>
    <scope>NUCLEOTIDE SEQUENCE</scope>
    <source>
        <tissue evidence="1">Shoot tissue taken approximately 20 cm above the soil surface</tissue>
    </source>
</reference>
<proteinExistence type="predicted"/>
<organism evidence="1">
    <name type="scientific">Arundo donax</name>
    <name type="common">Giant reed</name>
    <name type="synonym">Donax arundinaceus</name>
    <dbReference type="NCBI Taxonomy" id="35708"/>
    <lineage>
        <taxon>Eukaryota</taxon>
        <taxon>Viridiplantae</taxon>
        <taxon>Streptophyta</taxon>
        <taxon>Embryophyta</taxon>
        <taxon>Tracheophyta</taxon>
        <taxon>Spermatophyta</taxon>
        <taxon>Magnoliopsida</taxon>
        <taxon>Liliopsida</taxon>
        <taxon>Poales</taxon>
        <taxon>Poaceae</taxon>
        <taxon>PACMAD clade</taxon>
        <taxon>Arundinoideae</taxon>
        <taxon>Arundineae</taxon>
        <taxon>Arundo</taxon>
    </lineage>
</organism>
<name>A0A0A9ANB7_ARUDO</name>
<dbReference type="EMBL" id="GBRH01247460">
    <property type="protein sequence ID" value="JAD50435.1"/>
    <property type="molecule type" value="Transcribed_RNA"/>
</dbReference>
<protein>
    <submittedName>
        <fullName evidence="1">Uncharacterized protein</fullName>
    </submittedName>
</protein>
<accession>A0A0A9ANB7</accession>
<sequence length="31" mass="3772">MMPNTADHMIILLAKLLKTRMWFKSFNGWEF</sequence>
<evidence type="ECO:0000313" key="1">
    <source>
        <dbReference type="EMBL" id="JAD50435.1"/>
    </source>
</evidence>
<reference evidence="1" key="2">
    <citation type="journal article" date="2015" name="Data Brief">
        <title>Shoot transcriptome of the giant reed, Arundo donax.</title>
        <authorList>
            <person name="Barrero R.A."/>
            <person name="Guerrero F.D."/>
            <person name="Moolhuijzen P."/>
            <person name="Goolsby J.A."/>
            <person name="Tidwell J."/>
            <person name="Bellgard S.E."/>
            <person name="Bellgard M.I."/>
        </authorList>
    </citation>
    <scope>NUCLEOTIDE SEQUENCE</scope>
    <source>
        <tissue evidence="1">Shoot tissue taken approximately 20 cm above the soil surface</tissue>
    </source>
</reference>
<dbReference type="AlphaFoldDB" id="A0A0A9ANB7"/>